<keyword evidence="2" id="KW-1185">Reference proteome</keyword>
<name>A0A9N7QM57_9MYCO</name>
<dbReference type="AlphaFoldDB" id="A0A9N7QM57"/>
<evidence type="ECO:0008006" key="3">
    <source>
        <dbReference type="Google" id="ProtNLM"/>
    </source>
</evidence>
<dbReference type="Proteomes" id="UP001058626">
    <property type="component" value="Chromosome"/>
</dbReference>
<proteinExistence type="predicted"/>
<sequence length="161" mass="16243">MVNGTQQGVTAFVNDISAIPATLPSLSLPDFSQTGGSPVPSTLPAVPTVTNASINGFIDALQAANTNIANAITNVSADTYAALLPTADIINTVLTTVPSYNVNLFLDGIQQFVNGDPVGLINAIGYPIAADVAVAALAGGFEVIVLADTAQEVVSDIVGAF</sequence>
<gene>
    <name evidence="1" type="ORF">NJB1907Z4_C04600</name>
</gene>
<organism evidence="1 2">
    <name type="scientific">Mycobacterium pseudoshottsii</name>
    <dbReference type="NCBI Taxonomy" id="265949"/>
    <lineage>
        <taxon>Bacteria</taxon>
        <taxon>Bacillati</taxon>
        <taxon>Actinomycetota</taxon>
        <taxon>Actinomycetes</taxon>
        <taxon>Mycobacteriales</taxon>
        <taxon>Mycobacteriaceae</taxon>
        <taxon>Mycobacterium</taxon>
        <taxon>Mycobacterium ulcerans group</taxon>
    </lineage>
</organism>
<evidence type="ECO:0000313" key="1">
    <source>
        <dbReference type="EMBL" id="BDN80245.1"/>
    </source>
</evidence>
<protein>
    <recommendedName>
        <fullName evidence="3">PE family protein</fullName>
    </recommendedName>
</protein>
<reference evidence="1" key="1">
    <citation type="submission" date="2022-06" db="EMBL/GenBank/DDBJ databases">
        <title>Complete genome sequence of Mycobacterium pseudoshottsii NJB1907-Z4.</title>
        <authorList>
            <person name="Komine T."/>
            <person name="Fukano H."/>
            <person name="Wada S."/>
        </authorList>
    </citation>
    <scope>NUCLEOTIDE SEQUENCE</scope>
    <source>
        <strain evidence="1">NJB1907-Z4</strain>
    </source>
</reference>
<dbReference type="EMBL" id="AP026367">
    <property type="protein sequence ID" value="BDN80245.1"/>
    <property type="molecule type" value="Genomic_DNA"/>
</dbReference>
<accession>A0A9N7QM57</accession>
<evidence type="ECO:0000313" key="2">
    <source>
        <dbReference type="Proteomes" id="UP001058626"/>
    </source>
</evidence>